<evidence type="ECO:0000256" key="1">
    <source>
        <dbReference type="SAM" id="Phobius"/>
    </source>
</evidence>
<gene>
    <name evidence="3" type="ORF">BW786_14605</name>
    <name evidence="2" type="ORF">UI29_15645</name>
</gene>
<evidence type="ECO:0008006" key="5">
    <source>
        <dbReference type="Google" id="ProtNLM"/>
    </source>
</evidence>
<keyword evidence="1" id="KW-0472">Membrane</keyword>
<comment type="caution">
    <text evidence="3">The sequence shown here is derived from an EMBL/GenBank/DDBJ whole genome shotgun (WGS) entry which is preliminary data.</text>
</comment>
<reference evidence="3" key="1">
    <citation type="submission" date="2019-05" db="EMBL/GenBank/DDBJ databases">
        <authorList>
            <consortium name="GenomeTrakr: Next Generation Sequencing Network for Food Pathogen Tracability"/>
        </authorList>
    </citation>
    <scope>NUCLEOTIDE SEQUENCE</scope>
    <source>
        <strain evidence="3">MOD1-LS1162</strain>
        <strain evidence="2 4">VA-WGS-00405</strain>
    </source>
</reference>
<dbReference type="EMBL" id="AACKIA010000010">
    <property type="protein sequence ID" value="EAK9659682.1"/>
    <property type="molecule type" value="Genomic_DNA"/>
</dbReference>
<organism evidence="3">
    <name type="scientific">Listeria monocytogenes</name>
    <dbReference type="NCBI Taxonomy" id="1639"/>
    <lineage>
        <taxon>Bacteria</taxon>
        <taxon>Bacillati</taxon>
        <taxon>Bacillota</taxon>
        <taxon>Bacilli</taxon>
        <taxon>Bacillales</taxon>
        <taxon>Listeriaceae</taxon>
        <taxon>Listeria</taxon>
    </lineage>
</organism>
<evidence type="ECO:0000313" key="2">
    <source>
        <dbReference type="EMBL" id="EAD3794189.1"/>
    </source>
</evidence>
<protein>
    <recommendedName>
        <fullName evidence="5">2'-O-methyl transferase</fullName>
    </recommendedName>
</protein>
<proteinExistence type="predicted"/>
<keyword evidence="1" id="KW-0812">Transmembrane</keyword>
<dbReference type="Proteomes" id="UP000345329">
    <property type="component" value="Unassembled WGS sequence"/>
</dbReference>
<feature type="transmembrane region" description="Helical" evidence="1">
    <location>
        <begin position="39"/>
        <end position="57"/>
    </location>
</feature>
<accession>A0A5L7ZRA2</accession>
<feature type="transmembrane region" description="Helical" evidence="1">
    <location>
        <begin position="84"/>
        <end position="103"/>
    </location>
</feature>
<feature type="transmembrane region" description="Helical" evidence="1">
    <location>
        <begin position="115"/>
        <end position="134"/>
    </location>
</feature>
<evidence type="ECO:0000313" key="4">
    <source>
        <dbReference type="Proteomes" id="UP000345329"/>
    </source>
</evidence>
<name>A0A5L7ZRA2_LISMN</name>
<sequence length="137" mass="15653">MKKYIIQKFLIVLITLIYTTLLFMIISGRQPYENSNLSIIGGLVVFITAYVISALMTPKSKISKQAQEENRANDERNRHQKKNVAYIFLLILTLIIPILLFLLDNMEVNAVSIKSIASIFIGLVILYNAILYIVNKF</sequence>
<keyword evidence="1" id="KW-1133">Transmembrane helix</keyword>
<dbReference type="RefSeq" id="WP_023558780.1">
    <property type="nucleotide sequence ID" value="NC_022046.1"/>
</dbReference>
<evidence type="ECO:0000313" key="3">
    <source>
        <dbReference type="EMBL" id="EAK9659682.1"/>
    </source>
</evidence>
<dbReference type="EMBL" id="AAAMZD010000013">
    <property type="protein sequence ID" value="EAD3794189.1"/>
    <property type="molecule type" value="Genomic_DNA"/>
</dbReference>
<dbReference type="AlphaFoldDB" id="A0A5L7ZRA2"/>
<feature type="transmembrane region" description="Helical" evidence="1">
    <location>
        <begin position="9"/>
        <end position="27"/>
    </location>
</feature>